<sequence>MKITAAVAPAKNQAFEMQEVELDAPKDNEVLIKIVATGVCHTDVAGQEGLTTPFEAVFGHEGAGIVEQVGAAVSSVKPGDHVILSFSYCGQCRNCLAGRPGMCEKFNELNFFGPNFDGSHRLHSAHGDLNLYFGQSSFATYAVADEHNVVKVPDDVDLTILGPLGCGIQTGAGTVLNYMQPSKDDTIAIFGMGPVGLAAVLGAKVAGAKRIIVFDRKDTKLAFAKEFGATDCYNSLQVDPEEVIKDIEPGGVDFSLDTTGVPAVAETAVHILRPAGEAVLVGIGGDLKLNMMTDLVAESKKIAGLVEGDAIPQKFIPEMIKYYREGRFAFDKMIKVYDFKDLNQAMDDFKAGKVLKPVVKM</sequence>
<name>A0A1D7ZZ31_LIMFE</name>
<dbReference type="SMART" id="SM00829">
    <property type="entry name" value="PKS_ER"/>
    <property type="match status" value="1"/>
</dbReference>
<dbReference type="EC" id="1.1.1.347" evidence="8"/>
<dbReference type="Pfam" id="PF08240">
    <property type="entry name" value="ADH_N"/>
    <property type="match status" value="1"/>
</dbReference>
<evidence type="ECO:0000313" key="9">
    <source>
        <dbReference type="Proteomes" id="UP000094714"/>
    </source>
</evidence>
<evidence type="ECO:0000256" key="3">
    <source>
        <dbReference type="ARBA" id="ARBA00022833"/>
    </source>
</evidence>
<dbReference type="RefSeq" id="WP_069776158.1">
    <property type="nucleotide sequence ID" value="NZ_CP017151.1"/>
</dbReference>
<evidence type="ECO:0000259" key="7">
    <source>
        <dbReference type="SMART" id="SM00829"/>
    </source>
</evidence>
<dbReference type="EC" id="1.1.1.90" evidence="8"/>
<dbReference type="GO" id="GO:0008270">
    <property type="term" value="F:zinc ion binding"/>
    <property type="evidence" value="ECO:0007669"/>
    <property type="project" value="InterPro"/>
</dbReference>
<keyword evidence="3 6" id="KW-0862">Zinc</keyword>
<comment type="similarity">
    <text evidence="6">Belongs to the zinc-containing alcohol dehydrogenase family.</text>
</comment>
<keyword evidence="2 6" id="KW-0479">Metal-binding</keyword>
<dbReference type="InterPro" id="IPR013149">
    <property type="entry name" value="ADH-like_C"/>
</dbReference>
<dbReference type="FunFam" id="3.40.50.720:FF:000003">
    <property type="entry name" value="S-(hydroxymethyl)glutathione dehydrogenase"/>
    <property type="match status" value="1"/>
</dbReference>
<protein>
    <submittedName>
        <fullName evidence="8">Benzyl alcohol dehydrogenase</fullName>
        <ecNumber evidence="8">1.1.1.144</ecNumber>
        <ecNumber evidence="8">1.1.1.347</ecNumber>
        <ecNumber evidence="8">1.1.1.90</ecNumber>
    </submittedName>
</protein>
<evidence type="ECO:0000256" key="5">
    <source>
        <dbReference type="ARBA" id="ARBA00023027"/>
    </source>
</evidence>
<keyword evidence="5" id="KW-0520">NAD</keyword>
<dbReference type="PATRIC" id="fig|1613.112.peg.1736"/>
<dbReference type="Gene3D" id="3.90.180.10">
    <property type="entry name" value="Medium-chain alcohol dehydrogenases, catalytic domain"/>
    <property type="match status" value="1"/>
</dbReference>
<dbReference type="Gene3D" id="3.40.50.720">
    <property type="entry name" value="NAD(P)-binding Rossmann-like Domain"/>
    <property type="match status" value="1"/>
</dbReference>
<dbReference type="CDD" id="cd08278">
    <property type="entry name" value="benzyl_alcohol_DH"/>
    <property type="match status" value="1"/>
</dbReference>
<dbReference type="SUPFAM" id="SSF50129">
    <property type="entry name" value="GroES-like"/>
    <property type="match status" value="1"/>
</dbReference>
<dbReference type="EMBL" id="CP017151">
    <property type="protein sequence ID" value="AOR75100.1"/>
    <property type="molecule type" value="Genomic_DNA"/>
</dbReference>
<dbReference type="PANTHER" id="PTHR43880:SF12">
    <property type="entry name" value="ALCOHOL DEHYDROGENASE CLASS-3"/>
    <property type="match status" value="1"/>
</dbReference>
<dbReference type="GO" id="GO:0018457">
    <property type="term" value="F:perillyl-alcohol dehydrogenase (NAD+) activity"/>
    <property type="evidence" value="ECO:0007669"/>
    <property type="project" value="UniProtKB-EC"/>
</dbReference>
<dbReference type="Proteomes" id="UP000094714">
    <property type="component" value="Chromosome"/>
</dbReference>
<dbReference type="Pfam" id="PF00107">
    <property type="entry name" value="ADH_zinc_N"/>
    <property type="match status" value="1"/>
</dbReference>
<dbReference type="InterPro" id="IPR011032">
    <property type="entry name" value="GroES-like_sf"/>
</dbReference>
<dbReference type="EC" id="1.1.1.144" evidence="8"/>
<dbReference type="GO" id="GO:0018456">
    <property type="term" value="F:aryl-alcohol dehydrogenase (NAD+) activity"/>
    <property type="evidence" value="ECO:0007669"/>
    <property type="project" value="UniProtKB-EC"/>
</dbReference>
<organism evidence="8 9">
    <name type="scientific">Limosilactobacillus fermentum</name>
    <name type="common">Lactobacillus fermentum</name>
    <dbReference type="NCBI Taxonomy" id="1613"/>
    <lineage>
        <taxon>Bacteria</taxon>
        <taxon>Bacillati</taxon>
        <taxon>Bacillota</taxon>
        <taxon>Bacilli</taxon>
        <taxon>Lactobacillales</taxon>
        <taxon>Lactobacillaceae</taxon>
        <taxon>Limosilactobacillus</taxon>
    </lineage>
</organism>
<dbReference type="AlphaFoldDB" id="A0A1D7ZZ31"/>
<dbReference type="InterPro" id="IPR020843">
    <property type="entry name" value="ER"/>
</dbReference>
<dbReference type="GO" id="GO:0005829">
    <property type="term" value="C:cytosol"/>
    <property type="evidence" value="ECO:0007669"/>
    <property type="project" value="TreeGrafter"/>
</dbReference>
<reference evidence="8 9" key="1">
    <citation type="submission" date="2016-09" db="EMBL/GenBank/DDBJ databases">
        <title>Genome Sequence of the Lactobacillus fermentum strain NCC2970 (CNCM I-5068).</title>
        <authorList>
            <person name="Barretto C."/>
            <person name="Ngom-Bru C."/>
            <person name="Genevaz A."/>
            <person name="Fournier C."/>
            <person name="Moine D."/>
            <person name="Kassam M."/>
            <person name="Iltis A."/>
            <person name="Sagory-Zalkind P."/>
            <person name="Faucherand G."/>
            <person name="Descombes P."/>
            <person name="Duboux S."/>
        </authorList>
    </citation>
    <scope>NUCLEOTIDE SEQUENCE [LARGE SCALE GENOMIC DNA]</scope>
    <source>
        <strain evidence="8 9">NCC2970</strain>
    </source>
</reference>
<dbReference type="InterPro" id="IPR036291">
    <property type="entry name" value="NAD(P)-bd_dom_sf"/>
</dbReference>
<evidence type="ECO:0000313" key="8">
    <source>
        <dbReference type="EMBL" id="AOR75100.1"/>
    </source>
</evidence>
<gene>
    <name evidence="8" type="ORF">LACFE_CDS1656</name>
</gene>
<dbReference type="InterPro" id="IPR002328">
    <property type="entry name" value="ADH_Zn_CS"/>
</dbReference>
<evidence type="ECO:0000256" key="6">
    <source>
        <dbReference type="RuleBase" id="RU361277"/>
    </source>
</evidence>
<dbReference type="SUPFAM" id="SSF51735">
    <property type="entry name" value="NAD(P)-binding Rossmann-fold domains"/>
    <property type="match status" value="1"/>
</dbReference>
<dbReference type="SMR" id="A0A1D7ZZ31"/>
<proteinExistence type="inferred from homology"/>
<evidence type="ECO:0000256" key="4">
    <source>
        <dbReference type="ARBA" id="ARBA00023002"/>
    </source>
</evidence>
<evidence type="ECO:0000256" key="2">
    <source>
        <dbReference type="ARBA" id="ARBA00022723"/>
    </source>
</evidence>
<comment type="cofactor">
    <cofactor evidence="1 6">
        <name>Zn(2+)</name>
        <dbReference type="ChEBI" id="CHEBI:29105"/>
    </cofactor>
</comment>
<dbReference type="GO" id="GO:0051903">
    <property type="term" value="F:S-(hydroxymethyl)glutathione dehydrogenase [NAD(P)+] activity"/>
    <property type="evidence" value="ECO:0007669"/>
    <property type="project" value="TreeGrafter"/>
</dbReference>
<dbReference type="InterPro" id="IPR013154">
    <property type="entry name" value="ADH-like_N"/>
</dbReference>
<dbReference type="PROSITE" id="PS00059">
    <property type="entry name" value="ADH_ZINC"/>
    <property type="match status" value="1"/>
</dbReference>
<keyword evidence="4 8" id="KW-0560">Oxidoreductase</keyword>
<dbReference type="GO" id="GO:0046294">
    <property type="term" value="P:formaldehyde catabolic process"/>
    <property type="evidence" value="ECO:0007669"/>
    <property type="project" value="TreeGrafter"/>
</dbReference>
<feature type="domain" description="Enoyl reductase (ER)" evidence="7">
    <location>
        <begin position="10"/>
        <end position="359"/>
    </location>
</feature>
<dbReference type="PANTHER" id="PTHR43880">
    <property type="entry name" value="ALCOHOL DEHYDROGENASE"/>
    <property type="match status" value="1"/>
</dbReference>
<accession>A0A1D7ZZ31</accession>
<evidence type="ECO:0000256" key="1">
    <source>
        <dbReference type="ARBA" id="ARBA00001947"/>
    </source>
</evidence>